<dbReference type="EMBL" id="FWZX01000038">
    <property type="protein sequence ID" value="SMF78290.1"/>
    <property type="molecule type" value="Genomic_DNA"/>
</dbReference>
<evidence type="ECO:0000313" key="2">
    <source>
        <dbReference type="Proteomes" id="UP000192917"/>
    </source>
</evidence>
<proteinExistence type="predicted"/>
<sequence>MTVVADQDVQQLLELARNKSQEGRRLLVATISDLFEASGETLTERERALMSDILNKLIRDFEMKVRRELSERLARRGHAPREVVLMLANDEIEVARPILLVSEVLHDQDLVEIIRHRTIQHQLAIAMRQHVSETVSDALVETGNSDVIKALLDNGNARVSTATMEYLVEESRRVDTYQEPLVRRSDLNPALARRMCLWVGAALRSYILGNYEIDPTELDDVLEEVTDETVGAVTEDEEIAEDSSVRLARGLADEGRLTVEMLVQVLRQGEIALFEALFAEMTKLRLRLVRRIVYEPGGEGLVIACRALEIEKPQFTSIFLMSRKGRPGDQRVDPEELSRVLALFDRVQSAAAQIVIRRWQRDPQYLYAIKRIEESGRRKAS</sequence>
<protein>
    <submittedName>
        <fullName evidence="1">Uncharacterized conserved protein, DUF2336 family</fullName>
    </submittedName>
</protein>
<accession>A0A1Y6CUM8</accession>
<organism evidence="1 2">
    <name type="scientific">Tistlia consotensis USBA 355</name>
    <dbReference type="NCBI Taxonomy" id="560819"/>
    <lineage>
        <taxon>Bacteria</taxon>
        <taxon>Pseudomonadati</taxon>
        <taxon>Pseudomonadota</taxon>
        <taxon>Alphaproteobacteria</taxon>
        <taxon>Rhodospirillales</taxon>
        <taxon>Rhodovibrionaceae</taxon>
        <taxon>Tistlia</taxon>
    </lineage>
</organism>
<gene>
    <name evidence="1" type="ORF">SAMN05428998_13829</name>
</gene>
<dbReference type="Proteomes" id="UP000192917">
    <property type="component" value="Unassembled WGS sequence"/>
</dbReference>
<dbReference type="AlphaFoldDB" id="A0A1Y6CUM8"/>
<keyword evidence="2" id="KW-1185">Reference proteome</keyword>
<dbReference type="STRING" id="560819.SAMN05428998_13829"/>
<dbReference type="Pfam" id="PF10098">
    <property type="entry name" value="DUF2336"/>
    <property type="match status" value="1"/>
</dbReference>
<reference evidence="1 2" key="1">
    <citation type="submission" date="2017-04" db="EMBL/GenBank/DDBJ databases">
        <authorList>
            <person name="Afonso C.L."/>
            <person name="Miller P.J."/>
            <person name="Scott M.A."/>
            <person name="Spackman E."/>
            <person name="Goraichik I."/>
            <person name="Dimitrov K.M."/>
            <person name="Suarez D.L."/>
            <person name="Swayne D.E."/>
        </authorList>
    </citation>
    <scope>NUCLEOTIDE SEQUENCE [LARGE SCALE GENOMIC DNA]</scope>
    <source>
        <strain evidence="1 2">USBA 355</strain>
    </source>
</reference>
<name>A0A1Y6CUM8_9PROT</name>
<evidence type="ECO:0000313" key="1">
    <source>
        <dbReference type="EMBL" id="SMF78290.1"/>
    </source>
</evidence>
<dbReference type="InterPro" id="IPR019285">
    <property type="entry name" value="DUF2336"/>
</dbReference>